<keyword evidence="2" id="KW-1185">Reference proteome</keyword>
<gene>
    <name evidence="1" type="ORF">GLOIN_2v1582207</name>
</gene>
<sequence>MGPCIIVSFCNKFCIHMVIGANRFYLTKVVKTYDNQTNLKLTYNTFYVYHFFILHLFKKLLFY</sequence>
<evidence type="ECO:0000313" key="1">
    <source>
        <dbReference type="EMBL" id="POG73723.1"/>
    </source>
</evidence>
<comment type="caution">
    <text evidence="1">The sequence shown here is derived from an EMBL/GenBank/DDBJ whole genome shotgun (WGS) entry which is preliminary data.</text>
</comment>
<dbReference type="AlphaFoldDB" id="A0A2P4Q7U7"/>
<evidence type="ECO:0000313" key="2">
    <source>
        <dbReference type="Proteomes" id="UP000018888"/>
    </source>
</evidence>
<proteinExistence type="predicted"/>
<protein>
    <submittedName>
        <fullName evidence="1">Uncharacterized protein</fullName>
    </submittedName>
</protein>
<accession>A0A2P4Q7U7</accession>
<organism evidence="1 2">
    <name type="scientific">Rhizophagus irregularis (strain DAOM 181602 / DAOM 197198 / MUCL 43194)</name>
    <name type="common">Arbuscular mycorrhizal fungus</name>
    <name type="synonym">Glomus intraradices</name>
    <dbReference type="NCBI Taxonomy" id="747089"/>
    <lineage>
        <taxon>Eukaryota</taxon>
        <taxon>Fungi</taxon>
        <taxon>Fungi incertae sedis</taxon>
        <taxon>Mucoromycota</taxon>
        <taxon>Glomeromycotina</taxon>
        <taxon>Glomeromycetes</taxon>
        <taxon>Glomerales</taxon>
        <taxon>Glomeraceae</taxon>
        <taxon>Rhizophagus</taxon>
    </lineage>
</organism>
<dbReference type="Proteomes" id="UP000018888">
    <property type="component" value="Unassembled WGS sequence"/>
</dbReference>
<reference evidence="1 2" key="2">
    <citation type="journal article" date="2018" name="New Phytol.">
        <title>High intraspecific genome diversity in the model arbuscular mycorrhizal symbiont Rhizophagus irregularis.</title>
        <authorList>
            <person name="Chen E.C.H."/>
            <person name="Morin E."/>
            <person name="Beaudet D."/>
            <person name="Noel J."/>
            <person name="Yildirir G."/>
            <person name="Ndikumana S."/>
            <person name="Charron P."/>
            <person name="St-Onge C."/>
            <person name="Giorgi J."/>
            <person name="Kruger M."/>
            <person name="Marton T."/>
            <person name="Ropars J."/>
            <person name="Grigoriev I.V."/>
            <person name="Hainaut M."/>
            <person name="Henrissat B."/>
            <person name="Roux C."/>
            <person name="Martin F."/>
            <person name="Corradi N."/>
        </authorList>
    </citation>
    <scope>NUCLEOTIDE SEQUENCE [LARGE SCALE GENOMIC DNA]</scope>
    <source>
        <strain evidence="1 2">DAOM 197198</strain>
    </source>
</reference>
<dbReference type="EMBL" id="AUPC02000079">
    <property type="protein sequence ID" value="POG73723.1"/>
    <property type="molecule type" value="Genomic_DNA"/>
</dbReference>
<name>A0A2P4Q7U7_RHIID</name>
<reference evidence="1 2" key="1">
    <citation type="journal article" date="2013" name="Proc. Natl. Acad. Sci. U.S.A.">
        <title>Genome of an arbuscular mycorrhizal fungus provides insight into the oldest plant symbiosis.</title>
        <authorList>
            <person name="Tisserant E."/>
            <person name="Malbreil M."/>
            <person name="Kuo A."/>
            <person name="Kohler A."/>
            <person name="Symeonidi A."/>
            <person name="Balestrini R."/>
            <person name="Charron P."/>
            <person name="Duensing N."/>
            <person name="Frei Dit Frey N."/>
            <person name="Gianinazzi-Pearson V."/>
            <person name="Gilbert L.B."/>
            <person name="Handa Y."/>
            <person name="Herr J.R."/>
            <person name="Hijri M."/>
            <person name="Koul R."/>
            <person name="Kawaguchi M."/>
            <person name="Krajinski F."/>
            <person name="Lammers P.J."/>
            <person name="Masclaux F.G."/>
            <person name="Murat C."/>
            <person name="Morin E."/>
            <person name="Ndikumana S."/>
            <person name="Pagni M."/>
            <person name="Petitpierre D."/>
            <person name="Requena N."/>
            <person name="Rosikiewicz P."/>
            <person name="Riley R."/>
            <person name="Saito K."/>
            <person name="San Clemente H."/>
            <person name="Shapiro H."/>
            <person name="van Tuinen D."/>
            <person name="Becard G."/>
            <person name="Bonfante P."/>
            <person name="Paszkowski U."/>
            <person name="Shachar-Hill Y.Y."/>
            <person name="Tuskan G.A."/>
            <person name="Young P.W."/>
            <person name="Sanders I.R."/>
            <person name="Henrissat B."/>
            <person name="Rensing S.A."/>
            <person name="Grigoriev I.V."/>
            <person name="Corradi N."/>
            <person name="Roux C."/>
            <person name="Martin F."/>
        </authorList>
    </citation>
    <scope>NUCLEOTIDE SEQUENCE [LARGE SCALE GENOMIC DNA]</scope>
    <source>
        <strain evidence="1 2">DAOM 197198</strain>
    </source>
</reference>